<keyword evidence="3" id="KW-1185">Reference proteome</keyword>
<evidence type="ECO:0000313" key="3">
    <source>
        <dbReference type="Proteomes" id="UP000717634"/>
    </source>
</evidence>
<organism evidence="2 3">
    <name type="scientific">Hymenobacter artigasi</name>
    <dbReference type="NCBI Taxonomy" id="2719616"/>
    <lineage>
        <taxon>Bacteria</taxon>
        <taxon>Pseudomonadati</taxon>
        <taxon>Bacteroidota</taxon>
        <taxon>Cytophagia</taxon>
        <taxon>Cytophagales</taxon>
        <taxon>Hymenobacteraceae</taxon>
        <taxon>Hymenobacter</taxon>
    </lineage>
</organism>
<dbReference type="EMBL" id="JAAVTK010000024">
    <property type="protein sequence ID" value="NKI91831.1"/>
    <property type="molecule type" value="Genomic_DNA"/>
</dbReference>
<evidence type="ECO:0000256" key="1">
    <source>
        <dbReference type="SAM" id="SignalP"/>
    </source>
</evidence>
<gene>
    <name evidence="2" type="ORF">HBN54_004454</name>
</gene>
<dbReference type="SUPFAM" id="SSF51126">
    <property type="entry name" value="Pectin lyase-like"/>
    <property type="match status" value="1"/>
</dbReference>
<dbReference type="Proteomes" id="UP000717634">
    <property type="component" value="Unassembled WGS sequence"/>
</dbReference>
<comment type="caution">
    <text evidence="2">The sequence shown here is derived from an EMBL/GenBank/DDBJ whole genome shotgun (WGS) entry which is preliminary data.</text>
</comment>
<keyword evidence="1" id="KW-0732">Signal</keyword>
<accession>A0ABX1HNM6</accession>
<feature type="signal peptide" evidence="1">
    <location>
        <begin position="1"/>
        <end position="21"/>
    </location>
</feature>
<name>A0ABX1HNM6_9BACT</name>
<feature type="chain" id="PRO_5046993773" description="Iota-carrageenase" evidence="1">
    <location>
        <begin position="22"/>
        <end position="448"/>
    </location>
</feature>
<dbReference type="InterPro" id="IPR011050">
    <property type="entry name" value="Pectin_lyase_fold/virulence"/>
</dbReference>
<evidence type="ECO:0000313" key="2">
    <source>
        <dbReference type="EMBL" id="NKI91831.1"/>
    </source>
</evidence>
<sequence>MNNINKVASILLLLITTPVAAQERLTADESRFYTNKIPDKVTEIMLSGKNDGRDSNALNFKIASLSNASGGIIHIKKGEYFLINVQLRSNVQIKIDKDVLIMPYFDKNAKKLGNTIFEIGKEFPVENVAITNSDEDNENQTTWFTVNFPKGDYRMKLITACNVHNFKFSGFKITDSYTPFSAIALNLPDSNNRDEVPFQGIIKNVFLTNSHVGYGVIQIQAGRSILCKNLEGIGGVTMRVETGSGETGTENVITVDDIVGRNIKVKNGDAAFNISPHRINQGRVDVEGITAINSTFAVQLAAGFKDRKEGGVDNYGTFDSRSYVGDITVTGGEGAQVKSKDFIYLDCKTREGMQAKHQNPDFESTPGPSIGVIRTNATSASGCAKGSNGGCYDIKIGKITKTNADFVTPGNYTYPTMAVNDCVKTKVERHANGVKKPSITKQRKHTVR</sequence>
<proteinExistence type="predicted"/>
<dbReference type="RefSeq" id="WP_168675378.1">
    <property type="nucleotide sequence ID" value="NZ_JAAVTK010000024.1"/>
</dbReference>
<evidence type="ECO:0008006" key="4">
    <source>
        <dbReference type="Google" id="ProtNLM"/>
    </source>
</evidence>
<dbReference type="InterPro" id="IPR012334">
    <property type="entry name" value="Pectin_lyas_fold"/>
</dbReference>
<protein>
    <recommendedName>
        <fullName evidence="4">Iota-carrageenase</fullName>
    </recommendedName>
</protein>
<dbReference type="Gene3D" id="2.160.20.10">
    <property type="entry name" value="Single-stranded right-handed beta-helix, Pectin lyase-like"/>
    <property type="match status" value="1"/>
</dbReference>
<reference evidence="2 3" key="1">
    <citation type="submission" date="2020-03" db="EMBL/GenBank/DDBJ databases">
        <title>Genomic Encyclopedia of Type Strains, Phase IV (KMG-V): Genome sequencing to study the core and pangenomes of soil and plant-associated prokaryotes.</title>
        <authorList>
            <person name="Whitman W."/>
        </authorList>
    </citation>
    <scope>NUCLEOTIDE SEQUENCE [LARGE SCALE GENOMIC DNA]</scope>
    <source>
        <strain evidence="2 3">1B</strain>
    </source>
</reference>